<evidence type="ECO:0000256" key="1">
    <source>
        <dbReference type="ARBA" id="ARBA00022729"/>
    </source>
</evidence>
<feature type="chain" id="PRO_5047058631" evidence="2">
    <location>
        <begin position="28"/>
        <end position="458"/>
    </location>
</feature>
<feature type="signal peptide" evidence="2">
    <location>
        <begin position="1"/>
        <end position="27"/>
    </location>
</feature>
<evidence type="ECO:0000259" key="4">
    <source>
        <dbReference type="Pfam" id="PF18962"/>
    </source>
</evidence>
<dbReference type="SUPFAM" id="SSF50952">
    <property type="entry name" value="Soluble quinoprotein glucose dehydrogenase"/>
    <property type="match status" value="1"/>
</dbReference>
<comment type="caution">
    <text evidence="5">The sequence shown here is derived from an EMBL/GenBank/DDBJ whole genome shotgun (WGS) entry which is preliminary data.</text>
</comment>
<organism evidence="5 6">
    <name type="scientific">Flavobacterium sedimenticola</name>
    <dbReference type="NCBI Taxonomy" id="3043286"/>
    <lineage>
        <taxon>Bacteria</taxon>
        <taxon>Pseudomonadati</taxon>
        <taxon>Bacteroidota</taxon>
        <taxon>Flavobacteriia</taxon>
        <taxon>Flavobacteriales</taxon>
        <taxon>Flavobacteriaceae</taxon>
        <taxon>Flavobacterium</taxon>
    </lineage>
</organism>
<dbReference type="InterPro" id="IPR012938">
    <property type="entry name" value="Glc/Sorbosone_DH"/>
</dbReference>
<dbReference type="PANTHER" id="PTHR19328:SF75">
    <property type="entry name" value="ALDOSE SUGAR DEHYDROGENASE YLII"/>
    <property type="match status" value="1"/>
</dbReference>
<dbReference type="PANTHER" id="PTHR19328">
    <property type="entry name" value="HEDGEHOG-INTERACTING PROTEIN"/>
    <property type="match status" value="1"/>
</dbReference>
<dbReference type="InterPro" id="IPR011041">
    <property type="entry name" value="Quinoprot_gluc/sorb_DH_b-prop"/>
</dbReference>
<dbReference type="Pfam" id="PF18962">
    <property type="entry name" value="Por_Secre_tail"/>
    <property type="match status" value="1"/>
</dbReference>
<sequence>MKKTILFINLLLSVFGWSQSIALQSFATGFTAPIEITHPVNDSRLFVVQQGGLIRIVNPNGTVNATPFLSLGTSVIVSGGERGLLGLAFHPNYATNGYFYVNYTRAGDGATVIARYSVSADPNVANASSGTVLLTVSQPFSNHNGGSIKFGPDGYLYIGMGDGGSGGDPGNRAQNITENLGKMLRIDVDSASPYGIPPANPYVGVTGNDEIWAIGMRNPWKFSFNRLNGDLWIADVGQNAIEEINKITSPLPNTGLNFGWRCYEGNVAYNNTGSCPTYANTVAPVAVYLHGSTSRCSVTGGYFYTGSTYPNFSGKYFFADYCTGEIGWVDNSGTITWNYDGPGLITTFGEDKDGELYVAMGNVIYKLTDTSLAATDFEQNGIRLYPNPAKTELSMTNNNNLDLKSFTITDLSGKVVLQQTLSTMPIYTINVAAITKGLYLAVVETQSGERLTTKVAIE</sequence>
<dbReference type="InterPro" id="IPR026444">
    <property type="entry name" value="Secre_tail"/>
</dbReference>
<dbReference type="EMBL" id="JASGBP010000001">
    <property type="protein sequence ID" value="MDI9256271.1"/>
    <property type="molecule type" value="Genomic_DNA"/>
</dbReference>
<name>A0ABT6XMF3_9FLAO</name>
<dbReference type="Pfam" id="PF07995">
    <property type="entry name" value="GSDH"/>
    <property type="match status" value="1"/>
</dbReference>
<proteinExistence type="predicted"/>
<feature type="domain" description="Glucose/Sorbosone dehydrogenase" evidence="3">
    <location>
        <begin position="39"/>
        <end position="329"/>
    </location>
</feature>
<evidence type="ECO:0000259" key="3">
    <source>
        <dbReference type="Pfam" id="PF07995"/>
    </source>
</evidence>
<feature type="domain" description="Secretion system C-terminal sorting" evidence="4">
    <location>
        <begin position="384"/>
        <end position="456"/>
    </location>
</feature>
<reference evidence="5 6" key="1">
    <citation type="submission" date="2023-05" db="EMBL/GenBank/DDBJ databases">
        <title>Flavobacterium sedimenti sp. nov., isolated from the sediment.</title>
        <authorList>
            <person name="Wu N."/>
        </authorList>
    </citation>
    <scope>NUCLEOTIDE SEQUENCE [LARGE SCALE GENOMIC DNA]</scope>
    <source>
        <strain evidence="5 6">YZ-48</strain>
    </source>
</reference>
<evidence type="ECO:0000313" key="6">
    <source>
        <dbReference type="Proteomes" id="UP001230035"/>
    </source>
</evidence>
<gene>
    <name evidence="5" type="ORF">QHT84_02450</name>
</gene>
<dbReference type="NCBIfam" id="TIGR04183">
    <property type="entry name" value="Por_Secre_tail"/>
    <property type="match status" value="1"/>
</dbReference>
<keyword evidence="6" id="KW-1185">Reference proteome</keyword>
<evidence type="ECO:0000256" key="2">
    <source>
        <dbReference type="SAM" id="SignalP"/>
    </source>
</evidence>
<dbReference type="Gene3D" id="2.120.10.30">
    <property type="entry name" value="TolB, C-terminal domain"/>
    <property type="match status" value="1"/>
</dbReference>
<protein>
    <submittedName>
        <fullName evidence="5">PQQ-dependent sugar dehydrogenase</fullName>
    </submittedName>
</protein>
<accession>A0ABT6XMF3</accession>
<dbReference type="RefSeq" id="WP_283237953.1">
    <property type="nucleotide sequence ID" value="NZ_JASGBP010000001.1"/>
</dbReference>
<dbReference type="Proteomes" id="UP001230035">
    <property type="component" value="Unassembled WGS sequence"/>
</dbReference>
<dbReference type="InterPro" id="IPR011042">
    <property type="entry name" value="6-blade_b-propeller_TolB-like"/>
</dbReference>
<keyword evidence="1 2" id="KW-0732">Signal</keyword>
<evidence type="ECO:0000313" key="5">
    <source>
        <dbReference type="EMBL" id="MDI9256271.1"/>
    </source>
</evidence>